<evidence type="ECO:0008006" key="3">
    <source>
        <dbReference type="Google" id="ProtNLM"/>
    </source>
</evidence>
<evidence type="ECO:0000313" key="2">
    <source>
        <dbReference type="Proteomes" id="UP000237105"/>
    </source>
</evidence>
<sequence>MELRVNLVSTMNSDTVVEVIEGKEERWLFEFPIRHGELLIWATWEHNRHGQMVDGRDISNLVKERLDRVICSPRWRINFSKLGFRNLPIIKSDYGLIIVDTKMENQKTASPFSDARSKVPSYIAVIAEACKIRASGFKNFQLIVKMNNTRRALKKKWNKELFGFCEDKLKLLNNLLAEVQNQNPIPS</sequence>
<accession>A0A2P5A7R9</accession>
<dbReference type="Proteomes" id="UP000237105">
    <property type="component" value="Unassembled WGS sequence"/>
</dbReference>
<keyword evidence="2" id="KW-1185">Reference proteome</keyword>
<dbReference type="EMBL" id="JXTB01000802">
    <property type="protein sequence ID" value="PON32573.1"/>
    <property type="molecule type" value="Genomic_DNA"/>
</dbReference>
<dbReference type="AlphaFoldDB" id="A0A2P5A7R9"/>
<proteinExistence type="predicted"/>
<organism evidence="1 2">
    <name type="scientific">Parasponia andersonii</name>
    <name type="common">Sponia andersonii</name>
    <dbReference type="NCBI Taxonomy" id="3476"/>
    <lineage>
        <taxon>Eukaryota</taxon>
        <taxon>Viridiplantae</taxon>
        <taxon>Streptophyta</taxon>
        <taxon>Embryophyta</taxon>
        <taxon>Tracheophyta</taxon>
        <taxon>Spermatophyta</taxon>
        <taxon>Magnoliopsida</taxon>
        <taxon>eudicotyledons</taxon>
        <taxon>Gunneridae</taxon>
        <taxon>Pentapetalae</taxon>
        <taxon>rosids</taxon>
        <taxon>fabids</taxon>
        <taxon>Rosales</taxon>
        <taxon>Cannabaceae</taxon>
        <taxon>Parasponia</taxon>
    </lineage>
</organism>
<gene>
    <name evidence="1" type="ORF">PanWU01x14_360130</name>
</gene>
<name>A0A2P5A7R9_PARAD</name>
<comment type="caution">
    <text evidence="1">The sequence shown here is derived from an EMBL/GenBank/DDBJ whole genome shotgun (WGS) entry which is preliminary data.</text>
</comment>
<protein>
    <recommendedName>
        <fullName evidence="3">Endonuclease/exonuclease/phosphatase</fullName>
    </recommendedName>
</protein>
<dbReference type="OrthoDB" id="1191567at2759"/>
<evidence type="ECO:0000313" key="1">
    <source>
        <dbReference type="EMBL" id="PON32573.1"/>
    </source>
</evidence>
<reference evidence="2" key="1">
    <citation type="submission" date="2016-06" db="EMBL/GenBank/DDBJ databases">
        <title>Parallel loss of symbiosis genes in relatives of nitrogen-fixing non-legume Parasponia.</title>
        <authorList>
            <person name="Van Velzen R."/>
            <person name="Holmer R."/>
            <person name="Bu F."/>
            <person name="Rutten L."/>
            <person name="Van Zeijl A."/>
            <person name="Liu W."/>
            <person name="Santuari L."/>
            <person name="Cao Q."/>
            <person name="Sharma T."/>
            <person name="Shen D."/>
            <person name="Roswanjaya Y."/>
            <person name="Wardhani T."/>
            <person name="Kalhor M.S."/>
            <person name="Jansen J."/>
            <person name="Van den Hoogen J."/>
            <person name="Gungor B."/>
            <person name="Hartog M."/>
            <person name="Hontelez J."/>
            <person name="Verver J."/>
            <person name="Yang W.-C."/>
            <person name="Schijlen E."/>
            <person name="Repin R."/>
            <person name="Schilthuizen M."/>
            <person name="Schranz E."/>
            <person name="Heidstra R."/>
            <person name="Miyata K."/>
            <person name="Fedorova E."/>
            <person name="Kohlen W."/>
            <person name="Bisseling T."/>
            <person name="Smit S."/>
            <person name="Geurts R."/>
        </authorList>
    </citation>
    <scope>NUCLEOTIDE SEQUENCE [LARGE SCALE GENOMIC DNA]</scope>
    <source>
        <strain evidence="2">cv. WU1-14</strain>
    </source>
</reference>